<comment type="caution">
    <text evidence="3">The sequence shown here is derived from an EMBL/GenBank/DDBJ whole genome shotgun (WGS) entry which is preliminary data.</text>
</comment>
<name>A0A7K0K0M6_9ACTO</name>
<evidence type="ECO:0000313" key="4">
    <source>
        <dbReference type="Proteomes" id="UP000442535"/>
    </source>
</evidence>
<feature type="compositionally biased region" description="Basic and acidic residues" evidence="1">
    <location>
        <begin position="85"/>
        <end position="110"/>
    </location>
</feature>
<evidence type="ECO:0000313" key="3">
    <source>
        <dbReference type="EMBL" id="MST48994.1"/>
    </source>
</evidence>
<evidence type="ECO:0000256" key="2">
    <source>
        <dbReference type="SAM" id="Phobius"/>
    </source>
</evidence>
<gene>
    <name evidence="3" type="ORF">FYJ63_01790</name>
</gene>
<feature type="compositionally biased region" description="Low complexity" evidence="1">
    <location>
        <begin position="117"/>
        <end position="130"/>
    </location>
</feature>
<evidence type="ECO:0000256" key="1">
    <source>
        <dbReference type="SAM" id="MobiDB-lite"/>
    </source>
</evidence>
<keyword evidence="4" id="KW-1185">Reference proteome</keyword>
<sequence>MHLELPDSHYGGRMSRLERGSEAIGYVGVFFVAFVLVFGVIELLPGIELGPIVKCAISSVSGQASQCDETVSAMPDEESESPVDSGDREMQRRESRISRLEDEDNRERRASPSPSVSSKQGKTGKGTSSGLAGPGVPGTKKPKIPDVPAWPPRDEGSGLYASESPNAGDYAMKDVVGVAANATSGAWPEAAKNLHHYLENSGKPLEQDVDGMLKDSVSFKEQAAITQKEVIKSAISEAKGDGGDGPITYPVNTGWNAFYFTDSDNWFYALGGISYNWTGYVTVFPPSQLGGEWSYDWFGQVNIYDRYNWDGTKSTKIGPFNVTDKQLGRFHVVGLAQEYDAVGSSSQLHEKGSLRP</sequence>
<feature type="transmembrane region" description="Helical" evidence="2">
    <location>
        <begin position="23"/>
        <end position="44"/>
    </location>
</feature>
<keyword evidence="2" id="KW-1133">Transmembrane helix</keyword>
<feature type="region of interest" description="Disordered" evidence="1">
    <location>
        <begin position="67"/>
        <end position="162"/>
    </location>
</feature>
<organism evidence="3 4">
    <name type="scientific">Mobiluncus porci</name>
    <dbReference type="NCBI Taxonomy" id="2652278"/>
    <lineage>
        <taxon>Bacteria</taxon>
        <taxon>Bacillati</taxon>
        <taxon>Actinomycetota</taxon>
        <taxon>Actinomycetes</taxon>
        <taxon>Actinomycetales</taxon>
        <taxon>Actinomycetaceae</taxon>
        <taxon>Mobiluncus</taxon>
    </lineage>
</organism>
<dbReference type="Proteomes" id="UP000442535">
    <property type="component" value="Unassembled WGS sequence"/>
</dbReference>
<proteinExistence type="predicted"/>
<dbReference type="AlphaFoldDB" id="A0A7K0K0M6"/>
<reference evidence="3 4" key="1">
    <citation type="submission" date="2019-08" db="EMBL/GenBank/DDBJ databases">
        <title>In-depth cultivation of the pig gut microbiome towards novel bacterial diversity and tailored functional studies.</title>
        <authorList>
            <person name="Wylensek D."/>
            <person name="Hitch T.C.A."/>
            <person name="Clavel T."/>
        </authorList>
    </citation>
    <scope>NUCLEOTIDE SEQUENCE [LARGE SCALE GENOMIC DNA]</scope>
    <source>
        <strain evidence="3 4">RF-GAM-744-WT-7</strain>
    </source>
</reference>
<dbReference type="EMBL" id="VUMY01000002">
    <property type="protein sequence ID" value="MST48994.1"/>
    <property type="molecule type" value="Genomic_DNA"/>
</dbReference>
<accession>A0A7K0K0M6</accession>
<keyword evidence="2" id="KW-0472">Membrane</keyword>
<protein>
    <submittedName>
        <fullName evidence="3">Uncharacterized protein</fullName>
    </submittedName>
</protein>
<keyword evidence="2" id="KW-0812">Transmembrane</keyword>